<reference evidence="2" key="1">
    <citation type="submission" date="2022-05" db="EMBL/GenBank/DDBJ databases">
        <authorList>
            <person name="Colautti A."/>
            <person name="Iacumin L."/>
        </authorList>
    </citation>
    <scope>NUCLEOTIDE SEQUENCE</scope>
    <source>
        <strain evidence="2">DSM 30747</strain>
    </source>
</reference>
<keyword evidence="3" id="KW-1185">Reference proteome</keyword>
<evidence type="ECO:0000313" key="3">
    <source>
        <dbReference type="Proteomes" id="UP001152172"/>
    </source>
</evidence>
<dbReference type="AlphaFoldDB" id="A0A9X3LAT3"/>
<comment type="caution">
    <text evidence="2">The sequence shown here is derived from an EMBL/GenBank/DDBJ whole genome shotgun (WGS) entry which is preliminary data.</text>
</comment>
<evidence type="ECO:0000313" key="2">
    <source>
        <dbReference type="EMBL" id="MCZ8533286.1"/>
    </source>
</evidence>
<proteinExistence type="predicted"/>
<feature type="transmembrane region" description="Helical" evidence="1">
    <location>
        <begin position="36"/>
        <end position="61"/>
    </location>
</feature>
<name>A0A9X3LAT3_9BACI</name>
<organism evidence="2 3">
    <name type="scientific">Psychrobacillus psychrodurans</name>
    <dbReference type="NCBI Taxonomy" id="126157"/>
    <lineage>
        <taxon>Bacteria</taxon>
        <taxon>Bacillati</taxon>
        <taxon>Bacillota</taxon>
        <taxon>Bacilli</taxon>
        <taxon>Bacillales</taxon>
        <taxon>Bacillaceae</taxon>
        <taxon>Psychrobacillus</taxon>
    </lineage>
</organism>
<protein>
    <submittedName>
        <fullName evidence="2">Uncharacterized protein</fullName>
    </submittedName>
</protein>
<evidence type="ECO:0000256" key="1">
    <source>
        <dbReference type="SAM" id="Phobius"/>
    </source>
</evidence>
<keyword evidence="1" id="KW-1133">Transmembrane helix</keyword>
<keyword evidence="1" id="KW-0472">Membrane</keyword>
<sequence length="170" mass="20268">MFPIMFPENKKYPYWKITATDTKKVTSLKIVKKSLLFIEIFLLFTKVIVTINIIKFINWWIASILSKDIKINKHKYKLYIIETNESLLNIMLDIDLFTMNENRNRRKKRLNHDKGNEPYDIPKILKKDIGIEYISNTTKISLIVLNLERYILYTVMKKIILIGKKKKVLS</sequence>
<gene>
    <name evidence="2" type="ORF">M9R61_08050</name>
</gene>
<accession>A0A9X3LAT3</accession>
<dbReference type="Proteomes" id="UP001152172">
    <property type="component" value="Unassembled WGS sequence"/>
</dbReference>
<keyword evidence="1" id="KW-0812">Transmembrane</keyword>
<dbReference type="EMBL" id="JAMKBI010000005">
    <property type="protein sequence ID" value="MCZ8533286.1"/>
    <property type="molecule type" value="Genomic_DNA"/>
</dbReference>
<dbReference type="RefSeq" id="WP_269921701.1">
    <property type="nucleotide sequence ID" value="NZ_JAMKBI010000005.1"/>
</dbReference>